<sequence length="186" mass="21799">MSLAQINHKVGSINENIMNQYFQSTGWSKIEGEVGRNGIDGLFVKRKNGAIVDVMVVESKYNKSGLQYTKNGKQMTKQWIMKKIENLKRKYPDNKDYNTIEKYIENENYRALLWNLKIKENNLIIALKKVHDKGGKITTSDLRGGEKMKINFKGNQMIDLDNPKNDFHKMIVFWYKNELKKKTSFR</sequence>
<name>A0A1W1CHB7_9ZZZZ</name>
<protein>
    <submittedName>
        <fullName evidence="1">Uncharacterized protein</fullName>
    </submittedName>
</protein>
<gene>
    <name evidence="1" type="ORF">MNB_SM-6-1557</name>
</gene>
<reference evidence="1" key="1">
    <citation type="submission" date="2016-10" db="EMBL/GenBank/DDBJ databases">
        <authorList>
            <person name="de Groot N.N."/>
        </authorList>
    </citation>
    <scope>NUCLEOTIDE SEQUENCE</scope>
</reference>
<dbReference type="AlphaFoldDB" id="A0A1W1CHB7"/>
<organism evidence="1">
    <name type="scientific">hydrothermal vent metagenome</name>
    <dbReference type="NCBI Taxonomy" id="652676"/>
    <lineage>
        <taxon>unclassified sequences</taxon>
        <taxon>metagenomes</taxon>
        <taxon>ecological metagenomes</taxon>
    </lineage>
</organism>
<evidence type="ECO:0000313" key="1">
    <source>
        <dbReference type="EMBL" id="SFV65186.1"/>
    </source>
</evidence>
<dbReference type="CDD" id="cd20734">
    <property type="entry name" value="PoNe_RHS-like"/>
    <property type="match status" value="1"/>
</dbReference>
<dbReference type="EMBL" id="FPHK01000086">
    <property type="protein sequence ID" value="SFV65186.1"/>
    <property type="molecule type" value="Genomic_DNA"/>
</dbReference>
<proteinExistence type="predicted"/>
<accession>A0A1W1CHB7</accession>